<feature type="region of interest" description="Disordered" evidence="5">
    <location>
        <begin position="81"/>
        <end position="161"/>
    </location>
</feature>
<evidence type="ECO:0000256" key="3">
    <source>
        <dbReference type="ARBA" id="ARBA00023212"/>
    </source>
</evidence>
<feature type="compositionally biased region" description="Acidic residues" evidence="5">
    <location>
        <begin position="120"/>
        <end position="138"/>
    </location>
</feature>
<evidence type="ECO:0000256" key="5">
    <source>
        <dbReference type="SAM" id="MobiDB-lite"/>
    </source>
</evidence>
<dbReference type="EMBL" id="DF846721">
    <property type="protein sequence ID" value="GAT50894.1"/>
    <property type="molecule type" value="Genomic_DNA"/>
</dbReference>
<feature type="region of interest" description="Disordered" evidence="5">
    <location>
        <begin position="602"/>
        <end position="653"/>
    </location>
</feature>
<evidence type="ECO:0000256" key="4">
    <source>
        <dbReference type="RuleBase" id="RU363050"/>
    </source>
</evidence>
<keyword evidence="2 4" id="KW-0493">Microtubule</keyword>
<reference evidence="6" key="1">
    <citation type="submission" date="2014-09" db="EMBL/GenBank/DDBJ databases">
        <title>Genome sequence of the luminous mushroom Mycena chlorophos for searching fungal bioluminescence genes.</title>
        <authorList>
            <person name="Tanaka Y."/>
            <person name="Kasuga D."/>
            <person name="Oba Y."/>
            <person name="Hase S."/>
            <person name="Sato K."/>
            <person name="Oba Y."/>
            <person name="Sakakibara Y."/>
        </authorList>
    </citation>
    <scope>NUCLEOTIDE SEQUENCE</scope>
</reference>
<dbReference type="InterPro" id="IPR042241">
    <property type="entry name" value="GCP_C_sf"/>
</dbReference>
<protein>
    <recommendedName>
        <fullName evidence="4">Spindle pole body component</fullName>
    </recommendedName>
</protein>
<name>A0ABQ0LIF3_MYCCL</name>
<evidence type="ECO:0000256" key="2">
    <source>
        <dbReference type="ARBA" id="ARBA00022701"/>
    </source>
</evidence>
<evidence type="ECO:0000256" key="1">
    <source>
        <dbReference type="ARBA" id="ARBA00022490"/>
    </source>
</evidence>
<dbReference type="Proteomes" id="UP000815677">
    <property type="component" value="Unassembled WGS sequence"/>
</dbReference>
<evidence type="ECO:0000313" key="7">
    <source>
        <dbReference type="Proteomes" id="UP000815677"/>
    </source>
</evidence>
<sequence>MGVVDRQIRGHSEKAHINSRDMLAEALETCYQQLKSQISKEKDLDGDIQTSRLPDHMRFLLSLASSSTPATDEFAENYMDAIKNPPLPPAPPTGKELVGVEAESSDSESSGPSLSSLGSDDLDYDESDEYSLQDDDPVPEVVPPLAPSPSRPPHTCEGQGRRFGSAIQRVAAERIGAFAALDFSYEKYIDEQDASTGVRVYRERGVRVTADMLMRVFVRTAELVWAMVGKWLKTRMGLGDRPGDKLEEDGLTVSIPGIDDGGPLDPDFWAEGYVLRDGVVRGEVQDEDHLTERNARAIPSPSFLEHVVLGSGKGRWAASCPWCSSYNRWAAPELALVGALRGSSRQLTSISVDTLSQLGLEAHCHIAEALLGRLLVEKCDLLRHLAALVDLYLMRRGDAMTNFTDVLFAKMDAQQAWNGFHFLDSAFRHVVEIGTSKTKPWIDTSLVRLSYRGPKGTGRSVKVTLWTGGRIRGAVPDRIRRAKALLERILVRGARVGSELKAFYAFRSRLSWFINTLLNFLTTQVIHAQVTKFQQTFVAAKSLDEMIQAHGEQYVLAQYTGALHRAIISVLDMALHFGELFTSAAGNTTVILHVSRQSIISRRHRSRRQPAQRKNVVSFSMQEFPDSDESSDEDEDEEIDLEDGDDGFGRVDKMSGELDGLVRFVRRGVESSAGAAGDAAASFSVFALEDWDL</sequence>
<dbReference type="PANTHER" id="PTHR19302:SF33">
    <property type="entry name" value="GAMMA-TUBULIN COMPLEX COMPONENT 5"/>
    <property type="match status" value="1"/>
</dbReference>
<feature type="compositionally biased region" description="Basic residues" evidence="5">
    <location>
        <begin position="602"/>
        <end position="611"/>
    </location>
</feature>
<proteinExistence type="inferred from homology"/>
<comment type="similarity">
    <text evidence="4">Belongs to the TUBGCP family.</text>
</comment>
<gene>
    <name evidence="6" type="ORF">MCHLO_08086</name>
</gene>
<keyword evidence="7" id="KW-1185">Reference proteome</keyword>
<feature type="compositionally biased region" description="Pro residues" evidence="5">
    <location>
        <begin position="140"/>
        <end position="152"/>
    </location>
</feature>
<dbReference type="InterPro" id="IPR007259">
    <property type="entry name" value="GCP"/>
</dbReference>
<dbReference type="PANTHER" id="PTHR19302">
    <property type="entry name" value="GAMMA TUBULIN COMPLEX PROTEIN"/>
    <property type="match status" value="1"/>
</dbReference>
<keyword evidence="3 4" id="KW-0206">Cytoskeleton</keyword>
<feature type="compositionally biased region" description="Acidic residues" evidence="5">
    <location>
        <begin position="625"/>
        <end position="646"/>
    </location>
</feature>
<accession>A0ABQ0LIF3</accession>
<dbReference type="Gene3D" id="1.20.120.1900">
    <property type="entry name" value="Gamma-tubulin complex, C-terminal domain"/>
    <property type="match status" value="2"/>
</dbReference>
<feature type="compositionally biased region" description="Low complexity" evidence="5">
    <location>
        <begin position="107"/>
        <end position="119"/>
    </location>
</feature>
<evidence type="ECO:0000313" key="6">
    <source>
        <dbReference type="EMBL" id="GAT50894.1"/>
    </source>
</evidence>
<comment type="subcellular location">
    <subcellularLocation>
        <location evidence="4">Cytoplasm</location>
        <location evidence="4">Cytoskeleton</location>
        <location evidence="4">Microtubule organizing center</location>
    </subcellularLocation>
</comment>
<keyword evidence="1 4" id="KW-0963">Cytoplasm</keyword>
<organism evidence="6 7">
    <name type="scientific">Mycena chlorophos</name>
    <name type="common">Agaric fungus</name>
    <name type="synonym">Agaricus chlorophos</name>
    <dbReference type="NCBI Taxonomy" id="658473"/>
    <lineage>
        <taxon>Eukaryota</taxon>
        <taxon>Fungi</taxon>
        <taxon>Dikarya</taxon>
        <taxon>Basidiomycota</taxon>
        <taxon>Agaricomycotina</taxon>
        <taxon>Agaricomycetes</taxon>
        <taxon>Agaricomycetidae</taxon>
        <taxon>Agaricales</taxon>
        <taxon>Marasmiineae</taxon>
        <taxon>Mycenaceae</taxon>
        <taxon>Mycena</taxon>
    </lineage>
</organism>